<accession>A0A9P5VG13</accession>
<name>A0A9P5VG13_9FUNG</name>
<comment type="caution">
    <text evidence="2">The sequence shown here is derived from an EMBL/GenBank/DDBJ whole genome shotgun (WGS) entry which is preliminary data.</text>
</comment>
<evidence type="ECO:0000256" key="1">
    <source>
        <dbReference type="SAM" id="MobiDB-lite"/>
    </source>
</evidence>
<dbReference type="AlphaFoldDB" id="A0A9P5VG13"/>
<sequence>TTLDGLQGLADVKFINAINLVTAGFDTGATVLVAINNPSKLTLTVGDLVLNSGLNYTKEGYAGKSYIKDLVLHPGRNEVIAFAKIDMTIPVGIEILNEKLHTGFSLYLQPFIGSNKNQALDAGLQNLRQVLEMPPFMIGETSAKQYAVDWTLRVPDSAIEDGIAYVTTTVGNPFFSQQMNVVSLESMDMNNMAVPPTLTAFNKAGETLDFLRFIAPGGYLLKGNETKEITFAMKLDGSLPMVLLARLPELVETANTGGVVPLRVTLMPKVQVGNDPRFTSQDFTSANVYYDPTNPAEGLRLNLHIGPDIANVIKYLNKLVGTTVLPPVAPPTAVVPPVLVPSPSPTTTVALPPVTPTPTPGTSDPVASPSPAVASPSPVPVPTSSP</sequence>
<organism evidence="2 3">
    <name type="scientific">Podila minutissima</name>
    <dbReference type="NCBI Taxonomy" id="64525"/>
    <lineage>
        <taxon>Eukaryota</taxon>
        <taxon>Fungi</taxon>
        <taxon>Fungi incertae sedis</taxon>
        <taxon>Mucoromycota</taxon>
        <taxon>Mortierellomycotina</taxon>
        <taxon>Mortierellomycetes</taxon>
        <taxon>Mortierellales</taxon>
        <taxon>Mortierellaceae</taxon>
        <taxon>Podila</taxon>
    </lineage>
</organism>
<keyword evidence="3" id="KW-1185">Reference proteome</keyword>
<evidence type="ECO:0000313" key="3">
    <source>
        <dbReference type="Proteomes" id="UP000696485"/>
    </source>
</evidence>
<protein>
    <submittedName>
        <fullName evidence="2">Uncharacterized protein</fullName>
    </submittedName>
</protein>
<feature type="compositionally biased region" description="Low complexity" evidence="1">
    <location>
        <begin position="360"/>
        <end position="376"/>
    </location>
</feature>
<feature type="non-terminal residue" evidence="2">
    <location>
        <position position="1"/>
    </location>
</feature>
<reference evidence="2" key="1">
    <citation type="journal article" date="2020" name="Fungal Divers.">
        <title>Resolving the Mortierellaceae phylogeny through synthesis of multi-gene phylogenetics and phylogenomics.</title>
        <authorList>
            <person name="Vandepol N."/>
            <person name="Liber J."/>
            <person name="Desiro A."/>
            <person name="Na H."/>
            <person name="Kennedy M."/>
            <person name="Barry K."/>
            <person name="Grigoriev I.V."/>
            <person name="Miller A.N."/>
            <person name="O'Donnell K."/>
            <person name="Stajich J.E."/>
            <person name="Bonito G."/>
        </authorList>
    </citation>
    <scope>NUCLEOTIDE SEQUENCE</scope>
    <source>
        <strain evidence="2">NVP1</strain>
    </source>
</reference>
<gene>
    <name evidence="2" type="ORF">BG006_004424</name>
</gene>
<dbReference type="EMBL" id="JAAAUY010002440">
    <property type="protein sequence ID" value="KAF9312180.1"/>
    <property type="molecule type" value="Genomic_DNA"/>
</dbReference>
<evidence type="ECO:0000313" key="2">
    <source>
        <dbReference type="EMBL" id="KAF9312180.1"/>
    </source>
</evidence>
<feature type="compositionally biased region" description="Pro residues" evidence="1">
    <location>
        <begin position="377"/>
        <end position="386"/>
    </location>
</feature>
<dbReference type="Proteomes" id="UP000696485">
    <property type="component" value="Unassembled WGS sequence"/>
</dbReference>
<proteinExistence type="predicted"/>
<feature type="region of interest" description="Disordered" evidence="1">
    <location>
        <begin position="337"/>
        <end position="386"/>
    </location>
</feature>